<keyword evidence="1" id="KW-1133">Transmembrane helix</keyword>
<reference evidence="2 4" key="1">
    <citation type="submission" date="2023-07" db="EMBL/GenBank/DDBJ databases">
        <title>Sorghum-associated microbial communities from plants grown in Nebraska, USA.</title>
        <authorList>
            <person name="Schachtman D."/>
        </authorList>
    </citation>
    <scope>NUCLEOTIDE SEQUENCE</scope>
    <source>
        <strain evidence="2">DS1006</strain>
        <strain evidence="3 4">DS1016</strain>
    </source>
</reference>
<feature type="transmembrane region" description="Helical" evidence="1">
    <location>
        <begin position="21"/>
        <end position="41"/>
    </location>
</feature>
<evidence type="ECO:0000313" key="4">
    <source>
        <dbReference type="Proteomes" id="UP001230951"/>
    </source>
</evidence>
<keyword evidence="1" id="KW-0812">Transmembrane</keyword>
<sequence length="43" mass="4869">MEDALPYVDINPYRKATRKRFKFGGLIVLLLVTAGVVYLALSR</sequence>
<proteinExistence type="predicted"/>
<comment type="caution">
    <text evidence="2">The sequence shown here is derived from an EMBL/GenBank/DDBJ whole genome shotgun (WGS) entry which is preliminary data.</text>
</comment>
<gene>
    <name evidence="2" type="ORF">J2S90_000589</name>
    <name evidence="3" type="ORF">J2S93_001114</name>
</gene>
<protein>
    <submittedName>
        <fullName evidence="2">Uncharacterized protein</fullName>
    </submittedName>
</protein>
<name>A0AAW8DAL2_9MICC</name>
<dbReference type="AlphaFoldDB" id="A0AAW8DAL2"/>
<evidence type="ECO:0000313" key="5">
    <source>
        <dbReference type="Proteomes" id="UP001242995"/>
    </source>
</evidence>
<dbReference type="EMBL" id="JAUSTF010000002">
    <property type="protein sequence ID" value="MDQ0179698.1"/>
    <property type="molecule type" value="Genomic_DNA"/>
</dbReference>
<keyword evidence="1" id="KW-0472">Membrane</keyword>
<dbReference type="Proteomes" id="UP001242995">
    <property type="component" value="Unassembled WGS sequence"/>
</dbReference>
<dbReference type="Proteomes" id="UP001230951">
    <property type="component" value="Unassembled WGS sequence"/>
</dbReference>
<keyword evidence="4" id="KW-1185">Reference proteome</keyword>
<evidence type="ECO:0000313" key="3">
    <source>
        <dbReference type="EMBL" id="MDQ0179698.1"/>
    </source>
</evidence>
<dbReference type="EMBL" id="JAUSRG010000001">
    <property type="protein sequence ID" value="MDP9903649.1"/>
    <property type="molecule type" value="Genomic_DNA"/>
</dbReference>
<organism evidence="2 5">
    <name type="scientific">Arthrobacter bambusae</name>
    <dbReference type="NCBI Taxonomy" id="1338426"/>
    <lineage>
        <taxon>Bacteria</taxon>
        <taxon>Bacillati</taxon>
        <taxon>Actinomycetota</taxon>
        <taxon>Actinomycetes</taxon>
        <taxon>Micrococcales</taxon>
        <taxon>Micrococcaceae</taxon>
        <taxon>Arthrobacter</taxon>
    </lineage>
</organism>
<evidence type="ECO:0000256" key="1">
    <source>
        <dbReference type="SAM" id="Phobius"/>
    </source>
</evidence>
<accession>A0AAW8DAL2</accession>
<evidence type="ECO:0000313" key="2">
    <source>
        <dbReference type="EMBL" id="MDP9903649.1"/>
    </source>
</evidence>